<feature type="region of interest" description="Disordered" evidence="1">
    <location>
        <begin position="175"/>
        <end position="210"/>
    </location>
</feature>
<evidence type="ECO:0000313" key="2">
    <source>
        <dbReference type="EMBL" id="KAF8409741.1"/>
    </source>
</evidence>
<dbReference type="AlphaFoldDB" id="A0A835DN71"/>
<keyword evidence="3" id="KW-1185">Reference proteome</keyword>
<evidence type="ECO:0000313" key="3">
    <source>
        <dbReference type="Proteomes" id="UP000655225"/>
    </source>
</evidence>
<gene>
    <name evidence="2" type="ORF">HHK36_005820</name>
</gene>
<reference evidence="2 3" key="1">
    <citation type="submission" date="2020-04" db="EMBL/GenBank/DDBJ databases">
        <title>Plant Genome Project.</title>
        <authorList>
            <person name="Zhang R.-G."/>
        </authorList>
    </citation>
    <scope>NUCLEOTIDE SEQUENCE [LARGE SCALE GENOMIC DNA]</scope>
    <source>
        <strain evidence="2">YNK0</strain>
        <tissue evidence="2">Leaf</tissue>
    </source>
</reference>
<sequence>MGLISNRVKETHIKVGNHIYVWKAIYTYRDRERWGSSPTELGKPISKLAIISTHGKLSTPTPTTEFLFLILVWVSFCDVDVPIGLSNPRIAVERESIPVGSSGEDEQGFLFALLPLLVCDSAGTVLSCDLAGAPKEAHWPQNLANASHSCTEQPTDDTLGDDEYVRSTHVPRDCNFEEPVVGHNEQPCPQRRSEPSVGSRRPKNASRGAAIDSQMQTLSKYLEWKMAKKSKENPYDIPECVKRLREMPGIERLGPMWTFCLEMFKSEPERKLFMTLVDDNEACLHWIRTQMNR</sequence>
<protein>
    <submittedName>
        <fullName evidence="2">Uncharacterized protein</fullName>
    </submittedName>
</protein>
<comment type="caution">
    <text evidence="2">The sequence shown here is derived from an EMBL/GenBank/DDBJ whole genome shotgun (WGS) entry which is preliminary data.</text>
</comment>
<organism evidence="2 3">
    <name type="scientific">Tetracentron sinense</name>
    <name type="common">Spur-leaf</name>
    <dbReference type="NCBI Taxonomy" id="13715"/>
    <lineage>
        <taxon>Eukaryota</taxon>
        <taxon>Viridiplantae</taxon>
        <taxon>Streptophyta</taxon>
        <taxon>Embryophyta</taxon>
        <taxon>Tracheophyta</taxon>
        <taxon>Spermatophyta</taxon>
        <taxon>Magnoliopsida</taxon>
        <taxon>Trochodendrales</taxon>
        <taxon>Trochodendraceae</taxon>
        <taxon>Tetracentron</taxon>
    </lineage>
</organism>
<accession>A0A835DN71</accession>
<evidence type="ECO:0000256" key="1">
    <source>
        <dbReference type="SAM" id="MobiDB-lite"/>
    </source>
</evidence>
<dbReference type="EMBL" id="JABCRI010000003">
    <property type="protein sequence ID" value="KAF8409741.1"/>
    <property type="molecule type" value="Genomic_DNA"/>
</dbReference>
<dbReference type="Proteomes" id="UP000655225">
    <property type="component" value="Unassembled WGS sequence"/>
</dbReference>
<proteinExistence type="predicted"/>
<name>A0A835DN71_TETSI</name>